<sequence length="324" mass="35091">MLTFDLALIAKAQSVLQGQVVRTPLLSSPMLNELVGANVYVKAECLQKTGAFKFRGAMFKLSQMTAQERDKGVITYSAGNHGQAVAAAARHWGCPCVVVMPEHAPRIKQENCRWWGTEVVLYNKDREDREDVARRLINSRGMTFVSPFDDPHIMAGQGTIGLEVIDQLAEACAIPDSVWLGCSGGGMAAGTLTALRSKFGDFESVLVEADGYTKWATALQQGKPVKLEELPNTLIDGIAGPAVGFLPFEALRPIRPRAEVAYLADAFSGMRAAFQLLKLVVEPGGAAALGALIRERERYRDKTIVVVCSGGNVDPDVFQQAWAP</sequence>
<feature type="domain" description="Tryptophan synthase beta chain-like PALP" evidence="5">
    <location>
        <begin position="19"/>
        <end position="310"/>
    </location>
</feature>
<dbReference type="PANTHER" id="PTHR48078:SF6">
    <property type="entry name" value="L-THREONINE DEHYDRATASE CATABOLIC TDCB"/>
    <property type="match status" value="1"/>
</dbReference>
<organism evidence="6 7">
    <name type="scientific">Pseudomonas putida</name>
    <name type="common">Arthrobacter siderocapsulatus</name>
    <dbReference type="NCBI Taxonomy" id="303"/>
    <lineage>
        <taxon>Bacteria</taxon>
        <taxon>Pseudomonadati</taxon>
        <taxon>Pseudomonadota</taxon>
        <taxon>Gammaproteobacteria</taxon>
        <taxon>Pseudomonadales</taxon>
        <taxon>Pseudomonadaceae</taxon>
        <taxon>Pseudomonas</taxon>
    </lineage>
</organism>
<name>A0AAP9N0G6_PSEPU</name>
<dbReference type="PROSITE" id="PS00165">
    <property type="entry name" value="DEHYDRATASE_SER_THR"/>
    <property type="match status" value="1"/>
</dbReference>
<evidence type="ECO:0000256" key="3">
    <source>
        <dbReference type="ARBA" id="ARBA00022898"/>
    </source>
</evidence>
<evidence type="ECO:0000256" key="1">
    <source>
        <dbReference type="ARBA" id="ARBA00001933"/>
    </source>
</evidence>
<keyword evidence="4" id="KW-0456">Lyase</keyword>
<accession>A0AAP9N0G6</accession>
<evidence type="ECO:0000256" key="2">
    <source>
        <dbReference type="ARBA" id="ARBA00010869"/>
    </source>
</evidence>
<reference evidence="6 7" key="2">
    <citation type="submission" date="2020-04" db="EMBL/GenBank/DDBJ databases">
        <title>Complete genome sequence of Pseudomonas putida strain JQ581.</title>
        <authorList>
            <person name="Mu Y."/>
        </authorList>
    </citation>
    <scope>NUCLEOTIDE SEQUENCE [LARGE SCALE GENOMIC DNA]</scope>
    <source>
        <strain evidence="6 7">JQ581</strain>
    </source>
</reference>
<dbReference type="Proteomes" id="UP000076857">
    <property type="component" value="Chromosome"/>
</dbReference>
<keyword evidence="3" id="KW-0663">Pyridoxal phosphate</keyword>
<dbReference type="GO" id="GO:0006565">
    <property type="term" value="P:L-serine catabolic process"/>
    <property type="evidence" value="ECO:0007669"/>
    <property type="project" value="TreeGrafter"/>
</dbReference>
<comment type="cofactor">
    <cofactor evidence="1">
        <name>pyridoxal 5'-phosphate</name>
        <dbReference type="ChEBI" id="CHEBI:597326"/>
    </cofactor>
</comment>
<dbReference type="GO" id="GO:0006567">
    <property type="term" value="P:L-threonine catabolic process"/>
    <property type="evidence" value="ECO:0007669"/>
    <property type="project" value="TreeGrafter"/>
</dbReference>
<dbReference type="CDD" id="cd01562">
    <property type="entry name" value="Thr-dehyd"/>
    <property type="match status" value="1"/>
</dbReference>
<dbReference type="InterPro" id="IPR036052">
    <property type="entry name" value="TrpB-like_PALP_sf"/>
</dbReference>
<evidence type="ECO:0000313" key="7">
    <source>
        <dbReference type="Proteomes" id="UP000076857"/>
    </source>
</evidence>
<dbReference type="InterPro" id="IPR050147">
    <property type="entry name" value="Ser/Thr_Dehydratase"/>
</dbReference>
<reference evidence="6 7" key="1">
    <citation type="submission" date="2016-04" db="EMBL/GenBank/DDBJ databases">
        <authorList>
            <person name="Qiu J."/>
        </authorList>
    </citation>
    <scope>NUCLEOTIDE SEQUENCE [LARGE SCALE GENOMIC DNA]</scope>
    <source>
        <strain evidence="6 7">JQ581</strain>
    </source>
</reference>
<dbReference type="GO" id="GO:0030170">
    <property type="term" value="F:pyridoxal phosphate binding"/>
    <property type="evidence" value="ECO:0007669"/>
    <property type="project" value="InterPro"/>
</dbReference>
<dbReference type="Pfam" id="PF00291">
    <property type="entry name" value="PALP"/>
    <property type="match status" value="1"/>
</dbReference>
<dbReference type="SUPFAM" id="SSF53686">
    <property type="entry name" value="Tryptophan synthase beta subunit-like PLP-dependent enzymes"/>
    <property type="match status" value="1"/>
</dbReference>
<comment type="similarity">
    <text evidence="2">Belongs to the serine/threonine dehydratase family.</text>
</comment>
<dbReference type="GO" id="GO:0009097">
    <property type="term" value="P:isoleucine biosynthetic process"/>
    <property type="evidence" value="ECO:0007669"/>
    <property type="project" value="TreeGrafter"/>
</dbReference>
<dbReference type="PANTHER" id="PTHR48078">
    <property type="entry name" value="THREONINE DEHYDRATASE, MITOCHONDRIAL-RELATED"/>
    <property type="match status" value="1"/>
</dbReference>
<dbReference type="RefSeq" id="WP_155737859.1">
    <property type="nucleotide sequence ID" value="NZ_CP050951.1"/>
</dbReference>
<evidence type="ECO:0000256" key="4">
    <source>
        <dbReference type="ARBA" id="ARBA00023239"/>
    </source>
</evidence>
<dbReference type="EMBL" id="CP050951">
    <property type="protein sequence ID" value="QJQ10266.1"/>
    <property type="molecule type" value="Genomic_DNA"/>
</dbReference>
<gene>
    <name evidence="6" type="ORF">A3L25_012895</name>
</gene>
<evidence type="ECO:0000313" key="6">
    <source>
        <dbReference type="EMBL" id="QJQ10266.1"/>
    </source>
</evidence>
<dbReference type="InterPro" id="IPR001926">
    <property type="entry name" value="TrpB-like_PALP"/>
</dbReference>
<dbReference type="InterPro" id="IPR000634">
    <property type="entry name" value="Ser/Thr_deHydtase_PyrdxlP-BS"/>
</dbReference>
<dbReference type="Gene3D" id="3.40.50.1100">
    <property type="match status" value="2"/>
</dbReference>
<dbReference type="GO" id="GO:0003941">
    <property type="term" value="F:L-serine ammonia-lyase activity"/>
    <property type="evidence" value="ECO:0007669"/>
    <property type="project" value="TreeGrafter"/>
</dbReference>
<dbReference type="GO" id="GO:0004794">
    <property type="term" value="F:threonine deaminase activity"/>
    <property type="evidence" value="ECO:0007669"/>
    <property type="project" value="TreeGrafter"/>
</dbReference>
<proteinExistence type="inferred from homology"/>
<dbReference type="AlphaFoldDB" id="A0AAP9N0G6"/>
<dbReference type="FunFam" id="3.40.50.1100:FF:000005">
    <property type="entry name" value="Threonine dehydratase catabolic"/>
    <property type="match status" value="1"/>
</dbReference>
<evidence type="ECO:0000259" key="5">
    <source>
        <dbReference type="Pfam" id="PF00291"/>
    </source>
</evidence>
<protein>
    <submittedName>
        <fullName evidence="6">Threonine/serine dehydratase</fullName>
    </submittedName>
</protein>